<evidence type="ECO:0000256" key="1">
    <source>
        <dbReference type="ARBA" id="ARBA00005375"/>
    </source>
</evidence>
<dbReference type="PANTHER" id="PTHR11567:SF110">
    <property type="entry name" value="2-PHOSPHOXYLOSE PHOSPHATASE 1"/>
    <property type="match status" value="1"/>
</dbReference>
<organism evidence="4">
    <name type="scientific">Talaromyces marneffei PM1</name>
    <dbReference type="NCBI Taxonomy" id="1077442"/>
    <lineage>
        <taxon>Eukaryota</taxon>
        <taxon>Fungi</taxon>
        <taxon>Dikarya</taxon>
        <taxon>Ascomycota</taxon>
        <taxon>Pezizomycotina</taxon>
        <taxon>Eurotiomycetes</taxon>
        <taxon>Eurotiomycetidae</taxon>
        <taxon>Eurotiales</taxon>
        <taxon>Trichocomaceae</taxon>
        <taxon>Talaromyces</taxon>
        <taxon>Talaromyces sect. Talaromyces</taxon>
    </lineage>
</organism>
<dbReference type="Gene3D" id="3.40.50.1240">
    <property type="entry name" value="Phosphoglycerate mutase-like"/>
    <property type="match status" value="1"/>
</dbReference>
<accession>A0A093UUT6</accession>
<dbReference type="SUPFAM" id="SSF53254">
    <property type="entry name" value="Phosphoglycerate mutase-like"/>
    <property type="match status" value="1"/>
</dbReference>
<dbReference type="GO" id="GO:0016791">
    <property type="term" value="F:phosphatase activity"/>
    <property type="evidence" value="ECO:0007669"/>
    <property type="project" value="TreeGrafter"/>
</dbReference>
<dbReference type="InterPro" id="IPR050645">
    <property type="entry name" value="Histidine_acid_phosphatase"/>
</dbReference>
<feature type="region of interest" description="Disordered" evidence="3">
    <location>
        <begin position="52"/>
        <end position="82"/>
    </location>
</feature>
<dbReference type="CDD" id="cd07061">
    <property type="entry name" value="HP_HAP_like"/>
    <property type="match status" value="1"/>
</dbReference>
<keyword evidence="2" id="KW-0378">Hydrolase</keyword>
<dbReference type="Pfam" id="PF00328">
    <property type="entry name" value="His_Phos_2"/>
    <property type="match status" value="1"/>
</dbReference>
<comment type="similarity">
    <text evidence="1">Belongs to the histidine acid phosphatase family.</text>
</comment>
<proteinExistence type="inferred from homology"/>
<feature type="region of interest" description="Disordered" evidence="3">
    <location>
        <begin position="457"/>
        <end position="476"/>
    </location>
</feature>
<protein>
    <submittedName>
        <fullName evidence="4">Putative acid phosphatase SPBC4.06</fullName>
    </submittedName>
</protein>
<reference key="1">
    <citation type="journal article" date="2014" name="PLoS Genet.">
        <title>Signature Gene Expression Reveals Novel Clues to the Molecular Mechanisms of Dimorphic Transition in Penicillium marneffei.</title>
        <authorList>
            <person name="Yang E."/>
            <person name="Wang G."/>
            <person name="Cai J."/>
            <person name="Woo P.C."/>
            <person name="Lau S.K."/>
            <person name="Yuen K.-Y."/>
            <person name="Chow W.-N."/>
            <person name="Lin X."/>
        </authorList>
    </citation>
    <scope>NUCLEOTIDE SEQUENCE [LARGE SCALE GENOMIC DNA]</scope>
    <source>
        <strain>PM1</strain>
    </source>
</reference>
<dbReference type="HOGENOM" id="CLU_030431_3_1_1"/>
<name>A0A093UUT6_TALMA</name>
<dbReference type="InterPro" id="IPR000560">
    <property type="entry name" value="His_Pase_clade-2"/>
</dbReference>
<evidence type="ECO:0000256" key="3">
    <source>
        <dbReference type="SAM" id="MobiDB-lite"/>
    </source>
</evidence>
<dbReference type="InterPro" id="IPR029033">
    <property type="entry name" value="His_PPase_superfam"/>
</dbReference>
<dbReference type="EMBL" id="JPOX01000031">
    <property type="protein sequence ID" value="KFX44012.1"/>
    <property type="molecule type" value="Genomic_DNA"/>
</dbReference>
<gene>
    <name evidence="4" type="ORF">GQ26_0310740</name>
</gene>
<comment type="caution">
    <text evidence="4">The sequence shown here is derived from an EMBL/GenBank/DDBJ whole genome shotgun (WGS) entry which is preliminary data.</text>
</comment>
<dbReference type="AlphaFoldDB" id="A0A093UUT6"/>
<evidence type="ECO:0000256" key="2">
    <source>
        <dbReference type="ARBA" id="ARBA00022801"/>
    </source>
</evidence>
<feature type="compositionally biased region" description="Polar residues" evidence="3">
    <location>
        <begin position="461"/>
        <end position="470"/>
    </location>
</feature>
<sequence length="564" mass="62358">MWFEGDRRESAYVRFARKSLRLEENGERQQLPESFKQTQLADKASEEVQGALLPGGIGDSLSPTLEASTGPGGTSFGPPATQQLGLRSELTTITSNSLCDMSMIRRENARFCAFPKYWPYCAVARRMTSMVATSKDLSTWDTLQWRRKIETFGHDDEAVATRGPAGETEAICQAGELTDKGRQTTLELGQRLRHLYVNQLGFMPQIKSNAEDMYLRASPIPRALESMQQAFMGMYPASARTADFETPAIVTRAYADETPGNDTDDMDYLTKLFTKWMPSSSPRVAVDSHPRLSGIMDTINATLAHGPATKLPPQFYDEKALKIIDKIAVEEWYAGYKENEEYRRLGIGGLMGDIVDRMVITALEGGWRSEVASSITNGSKVPIKFGLTGCHDTTLASVLSSLGAFDNERWPFFTSHISFELFSADAEAQSPTANQDLASSSSSSQNKSAGLFSFLSKPAAPSSQTPSPLSSVARVPLSDLDESSRETLRKYYVRLRYNDRPMRIPGCVSKTANHLPGDDSFCTLEAFKEIVDKFTPKQWQSECSQNLGEGIFGKDDKHKSVAGY</sequence>
<dbReference type="PANTHER" id="PTHR11567">
    <property type="entry name" value="ACID PHOSPHATASE-RELATED"/>
    <property type="match status" value="1"/>
</dbReference>
<evidence type="ECO:0000313" key="4">
    <source>
        <dbReference type="EMBL" id="KFX44012.1"/>
    </source>
</evidence>
<reference evidence="4" key="2">
    <citation type="journal article" date="2014" name="PLoS Genet.">
        <title>Signature gene expression reveals novel clues to the molecular mechanisms of dimorphic transition in Penicillium marneffei.</title>
        <authorList>
            <person name="Yang E."/>
            <person name="Wang G."/>
            <person name="Cai J."/>
            <person name="Woo P.C."/>
            <person name="Lau S.K."/>
            <person name="Yuen K.-Y."/>
            <person name="Chow W.-N."/>
            <person name="Lin X."/>
        </authorList>
    </citation>
    <scope>NUCLEOTIDE SEQUENCE</scope>
    <source>
        <strain evidence="4">PM1</strain>
    </source>
</reference>